<sequence length="691" mass="77551">MDLLQEKNCISLLLNLFGSRSNVPGEKSNNNPMKSNQTGNDEVNRNRNLLDSAESYDEWQAAASNLDKLLGYESWKQTPDTDIYDFELIKLRTKQLQECRVSGDLEQLLFLVRTTLERNLGNMGDPRLYAVSYTGTKTIIEDYISECEQCLATLLEAGDDENCPLTTTRILDTLVQTRKAFGCTALVLSGGSVLGIIHTGVMRELLRQKLLPRIISGSSAGSIFASVLCVHFDYEIEELFSTLIEETFDIFEETGNEESAFVRLARFFKHGTILDNKYLAETMQSLLGNISFQEAYNRTRKILNVTVSPASIYESARLLNYLTAPNVLIWSAVCASCSVPFVFSSYTLLAKDAITGEVYPWSPSSLKYIDGSVDNDLPLIRLSELFNVDHFIACQVNPHVVPFMKRNVLSELTKFSRFFQQTQNVLTEEFSHYLLVASELGILKNISSKLRSLLTQQYTGDITILPDVKVSELKDLFKNPTKATFLDALMRGQKSTWPQLALIRNHCAIELCLDKTIHKLRGKMIPEQRRVCGKALGLKNYYSSVNIKALTNPSRIPICRHNSTSVTTNASIRLVSTSSTKGVSSSHNHHPRHKSETFQIKRKSSQDLASMFNIDSPTRRMSPSVSRKNSYKGINKMFDSIPGATVTKTVMAAQSPESPRSIQFTLTSSMRDTSQGPSRSRRTSITDRCEL</sequence>
<evidence type="ECO:0000256" key="3">
    <source>
        <dbReference type="ARBA" id="ARBA00023098"/>
    </source>
</evidence>
<proteinExistence type="inferred from homology"/>
<evidence type="ECO:0000256" key="4">
    <source>
        <dbReference type="PROSITE-ProRule" id="PRU01161"/>
    </source>
</evidence>
<dbReference type="GO" id="GO:0004806">
    <property type="term" value="F:triacylglycerol lipase activity"/>
    <property type="evidence" value="ECO:0007669"/>
    <property type="project" value="InterPro"/>
</dbReference>
<comment type="subcellular location">
    <subcellularLocation>
        <location evidence="5">Membrane</location>
        <topology evidence="5">Single-pass membrane protein</topology>
    </subcellularLocation>
</comment>
<dbReference type="AlphaFoldDB" id="A0A0J9XIA0"/>
<dbReference type="CDD" id="cd07230">
    <property type="entry name" value="Pat_TGL4-5_like"/>
    <property type="match status" value="1"/>
</dbReference>
<feature type="active site" description="Nucleophile" evidence="4">
    <location>
        <position position="219"/>
    </location>
</feature>
<dbReference type="SUPFAM" id="SSF52151">
    <property type="entry name" value="FabD/lysophospholipase-like"/>
    <property type="match status" value="1"/>
</dbReference>
<feature type="region of interest" description="Disordered" evidence="6">
    <location>
        <begin position="23"/>
        <end position="44"/>
    </location>
</feature>
<feature type="region of interest" description="Disordered" evidence="6">
    <location>
        <begin position="578"/>
        <end position="602"/>
    </location>
</feature>
<gene>
    <name evidence="8" type="ORF">BN980_GECA18s01451g</name>
</gene>
<dbReference type="Gene3D" id="3.40.1090.10">
    <property type="entry name" value="Cytosolic phospholipase A2 catalytic domain"/>
    <property type="match status" value="2"/>
</dbReference>
<dbReference type="PANTHER" id="PTHR14226">
    <property type="entry name" value="NEUROPATHY TARGET ESTERASE/SWISS CHEESE D.MELANOGASTER"/>
    <property type="match status" value="1"/>
</dbReference>
<accession>A0A0J9XIA0</accession>
<comment type="function">
    <text evidence="5">Lipid hydrolase.</text>
</comment>
<dbReference type="Pfam" id="PF01734">
    <property type="entry name" value="Patatin"/>
    <property type="match status" value="1"/>
</dbReference>
<dbReference type="InterPro" id="IPR050301">
    <property type="entry name" value="NTE"/>
</dbReference>
<dbReference type="GO" id="GO:0016020">
    <property type="term" value="C:membrane"/>
    <property type="evidence" value="ECO:0007669"/>
    <property type="project" value="UniProtKB-SubCell"/>
</dbReference>
<evidence type="ECO:0000256" key="6">
    <source>
        <dbReference type="SAM" id="MobiDB-lite"/>
    </source>
</evidence>
<evidence type="ECO:0000256" key="2">
    <source>
        <dbReference type="ARBA" id="ARBA00022963"/>
    </source>
</evidence>
<dbReference type="PANTHER" id="PTHR14226:SF10">
    <property type="entry name" value="TRIACYLGLYCEROL LIPASE 4-RELATED"/>
    <property type="match status" value="1"/>
</dbReference>
<dbReference type="OrthoDB" id="10049244at2759"/>
<dbReference type="Pfam" id="PF11815">
    <property type="entry name" value="DUF3336"/>
    <property type="match status" value="1"/>
</dbReference>
<dbReference type="InterPro" id="IPR016035">
    <property type="entry name" value="Acyl_Trfase/lysoPLipase"/>
</dbReference>
<feature type="active site" description="Proton acceptor" evidence="4">
    <location>
        <position position="370"/>
    </location>
</feature>
<feature type="compositionally biased region" description="Polar residues" evidence="6">
    <location>
        <begin position="667"/>
        <end position="678"/>
    </location>
</feature>
<comment type="similarity">
    <text evidence="5">Belongs to the PLPL family.</text>
</comment>
<dbReference type="Proteomes" id="UP000242525">
    <property type="component" value="Unassembled WGS sequence"/>
</dbReference>
<keyword evidence="9" id="KW-1185">Reference proteome</keyword>
<evidence type="ECO:0000313" key="9">
    <source>
        <dbReference type="Proteomes" id="UP000242525"/>
    </source>
</evidence>
<name>A0A0J9XIA0_GEOCN</name>
<organism evidence="8 9">
    <name type="scientific">Geotrichum candidum</name>
    <name type="common">Oospora lactis</name>
    <name type="synonym">Dipodascus geotrichum</name>
    <dbReference type="NCBI Taxonomy" id="1173061"/>
    <lineage>
        <taxon>Eukaryota</taxon>
        <taxon>Fungi</taxon>
        <taxon>Dikarya</taxon>
        <taxon>Ascomycota</taxon>
        <taxon>Saccharomycotina</taxon>
        <taxon>Dipodascomycetes</taxon>
        <taxon>Dipodascales</taxon>
        <taxon>Dipodascaceae</taxon>
        <taxon>Geotrichum</taxon>
    </lineage>
</organism>
<feature type="domain" description="PNPLA" evidence="7">
    <location>
        <begin position="186"/>
        <end position="383"/>
    </location>
</feature>
<feature type="region of interest" description="Disordered" evidence="6">
    <location>
        <begin position="667"/>
        <end position="691"/>
    </location>
</feature>
<keyword evidence="2 4" id="KW-0442">Lipid degradation</keyword>
<dbReference type="EC" id="3.1.1.-" evidence="5"/>
<reference evidence="8" key="1">
    <citation type="submission" date="2014-03" db="EMBL/GenBank/DDBJ databases">
        <authorList>
            <person name="Casaregola S."/>
        </authorList>
    </citation>
    <scope>NUCLEOTIDE SEQUENCE [LARGE SCALE GENOMIC DNA]</scope>
    <source>
        <strain evidence="8">CLIB 918</strain>
    </source>
</reference>
<dbReference type="STRING" id="1173061.A0A0J9XIA0"/>
<evidence type="ECO:0000259" key="7">
    <source>
        <dbReference type="PROSITE" id="PS51635"/>
    </source>
</evidence>
<evidence type="ECO:0000256" key="1">
    <source>
        <dbReference type="ARBA" id="ARBA00022801"/>
    </source>
</evidence>
<dbReference type="PROSITE" id="PS51635">
    <property type="entry name" value="PNPLA"/>
    <property type="match status" value="1"/>
</dbReference>
<dbReference type="EMBL" id="CCBN010000018">
    <property type="protein sequence ID" value="CDO57043.1"/>
    <property type="molecule type" value="Genomic_DNA"/>
</dbReference>
<keyword evidence="1 4" id="KW-0378">Hydrolase</keyword>
<keyword evidence="3 4" id="KW-0443">Lipid metabolism</keyword>
<dbReference type="InterPro" id="IPR002641">
    <property type="entry name" value="PNPLA_dom"/>
</dbReference>
<evidence type="ECO:0000313" key="8">
    <source>
        <dbReference type="EMBL" id="CDO57043.1"/>
    </source>
</evidence>
<dbReference type="GO" id="GO:0006641">
    <property type="term" value="P:triglyceride metabolic process"/>
    <property type="evidence" value="ECO:0007669"/>
    <property type="project" value="UniProtKB-ARBA"/>
</dbReference>
<feature type="short sequence motif" description="GXSXG" evidence="4">
    <location>
        <begin position="217"/>
        <end position="221"/>
    </location>
</feature>
<protein>
    <recommendedName>
        <fullName evidence="5">Patatin-like phospholipase domain-containing protein</fullName>
        <ecNumber evidence="5">3.1.1.-</ecNumber>
    </recommendedName>
</protein>
<comment type="caution">
    <text evidence="4">Lacks conserved residue(s) required for the propagation of feature annotation.</text>
</comment>
<comment type="caution">
    <text evidence="8">The sequence shown here is derived from an EMBL/GenBank/DDBJ whole genome shotgun (WGS) entry which is preliminary data.</text>
</comment>
<dbReference type="GO" id="GO:0016042">
    <property type="term" value="P:lipid catabolic process"/>
    <property type="evidence" value="ECO:0007669"/>
    <property type="project" value="UniProtKB-UniRule"/>
</dbReference>
<dbReference type="InterPro" id="IPR021771">
    <property type="entry name" value="Triacylglycerol_lipase_N"/>
</dbReference>
<evidence type="ECO:0000256" key="5">
    <source>
        <dbReference type="RuleBase" id="RU362055"/>
    </source>
</evidence>